<dbReference type="SUPFAM" id="SSF52096">
    <property type="entry name" value="ClpP/crotonase"/>
    <property type="match status" value="1"/>
</dbReference>
<dbReference type="STRING" id="572478.Vdis_0751"/>
<gene>
    <name evidence="1" type="ordered locus">Vdis_0751</name>
</gene>
<dbReference type="OrthoDB" id="27846at2157"/>
<dbReference type="InterPro" id="IPR029045">
    <property type="entry name" value="ClpP/crotonase-like_dom_sf"/>
</dbReference>
<reference evidence="1 2" key="1">
    <citation type="journal article" date="2010" name="Stand. Genomic Sci.">
        <title>Complete genome sequence of Vulcanisaeta distributa type strain (IC-017).</title>
        <authorList>
            <person name="Mavromatis K."/>
            <person name="Sikorski J."/>
            <person name="Pabst E."/>
            <person name="Teshima H."/>
            <person name="Lapidus A."/>
            <person name="Lucas S."/>
            <person name="Nolan M."/>
            <person name="Glavina Del Rio T."/>
            <person name="Cheng J.F."/>
            <person name="Bruce D."/>
            <person name="Goodwin L."/>
            <person name="Pitluck S."/>
            <person name="Liolios K."/>
            <person name="Ivanova N."/>
            <person name="Mikhailova N."/>
            <person name="Pati A."/>
            <person name="Chen A."/>
            <person name="Palaniappan K."/>
            <person name="Land M."/>
            <person name="Hauser L."/>
            <person name="Chang Y.J."/>
            <person name="Jeffries C.D."/>
            <person name="Rohde M."/>
            <person name="Spring S."/>
            <person name="Goker M."/>
            <person name="Wirth R."/>
            <person name="Woyke T."/>
            <person name="Bristow J."/>
            <person name="Eisen J.A."/>
            <person name="Markowitz V."/>
            <person name="Hugenholtz P."/>
            <person name="Klenk H.P."/>
            <person name="Kyrpides N.C."/>
        </authorList>
    </citation>
    <scope>NUCLEOTIDE SEQUENCE [LARGE SCALE GENOMIC DNA]</scope>
    <source>
        <strain evidence="2">DSM 14429 / JCM 11212 / NBRC 100878 / IC-017</strain>
    </source>
</reference>
<dbReference type="GO" id="GO:0016853">
    <property type="term" value="F:isomerase activity"/>
    <property type="evidence" value="ECO:0007669"/>
    <property type="project" value="UniProtKB-KW"/>
</dbReference>
<dbReference type="Proteomes" id="UP000006681">
    <property type="component" value="Chromosome"/>
</dbReference>
<proteinExistence type="predicted"/>
<dbReference type="AlphaFoldDB" id="E1QNP8"/>
<dbReference type="GO" id="GO:0006635">
    <property type="term" value="P:fatty acid beta-oxidation"/>
    <property type="evidence" value="ECO:0007669"/>
    <property type="project" value="TreeGrafter"/>
</dbReference>
<dbReference type="InterPro" id="IPR001753">
    <property type="entry name" value="Enoyl-CoA_hydra/iso"/>
</dbReference>
<accession>E1QNP8</accession>
<keyword evidence="1" id="KW-0413">Isomerase</keyword>
<dbReference type="KEGG" id="vdi:Vdis_0751"/>
<dbReference type="HOGENOM" id="CLU_1187820_0_0_2"/>
<name>E1QNP8_VULDI</name>
<dbReference type="eggNOG" id="arCOG00242">
    <property type="taxonomic scope" value="Archaea"/>
</dbReference>
<protein>
    <submittedName>
        <fullName evidence="1">Enoyl-CoA hydratase/isomerase</fullName>
    </submittedName>
</protein>
<dbReference type="RefSeq" id="WP_013335869.1">
    <property type="nucleotide sequence ID" value="NC_014537.1"/>
</dbReference>
<reference evidence="2" key="2">
    <citation type="journal article" date="2010" name="Stand. Genomic Sci.">
        <title>Complete genome sequence of Vulcanisaeta distributa type strain (IC-017T).</title>
        <authorList>
            <person name="Mavromatis K."/>
            <person name="Sikorski J."/>
            <person name="Pabst E."/>
            <person name="Teshima H."/>
            <person name="Lapidus A."/>
            <person name="Lucas S."/>
            <person name="Nolan M."/>
            <person name="Glavina Del Rio T."/>
            <person name="Cheng J."/>
            <person name="Bruce D."/>
            <person name="Goodwin L."/>
            <person name="Pitluck S."/>
            <person name="Liolios K."/>
            <person name="Ivanova N."/>
            <person name="Mikhailova N."/>
            <person name="Pati A."/>
            <person name="Chen A."/>
            <person name="Palaniappan K."/>
            <person name="Land M."/>
            <person name="Hauser L."/>
            <person name="Chang Y."/>
            <person name="Jeffries C."/>
            <person name="Rohde M."/>
            <person name="Spring S."/>
            <person name="Goker M."/>
            <person name="Wirth R."/>
            <person name="Woyke T."/>
            <person name="Bristow J."/>
            <person name="Eisen J."/>
            <person name="Markowitz V."/>
            <person name="Hugenholtz P."/>
            <person name="Klenk H."/>
            <person name="Kyrpides N."/>
        </authorList>
    </citation>
    <scope>NUCLEOTIDE SEQUENCE [LARGE SCALE GENOMIC DNA]</scope>
    <source>
        <strain evidence="2">DSM 14429 / JCM 11212 / NBRC 100878 / IC-017</strain>
    </source>
</reference>
<keyword evidence="2" id="KW-1185">Reference proteome</keyword>
<dbReference type="PANTHER" id="PTHR11941">
    <property type="entry name" value="ENOYL-COA HYDRATASE-RELATED"/>
    <property type="match status" value="1"/>
</dbReference>
<organism evidence="1 2">
    <name type="scientific">Vulcanisaeta distributa (strain DSM 14429 / JCM 11212 / NBRC 100878 / IC-017)</name>
    <dbReference type="NCBI Taxonomy" id="572478"/>
    <lineage>
        <taxon>Archaea</taxon>
        <taxon>Thermoproteota</taxon>
        <taxon>Thermoprotei</taxon>
        <taxon>Thermoproteales</taxon>
        <taxon>Thermoproteaceae</taxon>
        <taxon>Vulcanisaeta</taxon>
    </lineage>
</organism>
<dbReference type="GeneID" id="9751676"/>
<dbReference type="Pfam" id="PF00378">
    <property type="entry name" value="ECH_1"/>
    <property type="match status" value="1"/>
</dbReference>
<sequence length="247" mass="27717">MSTVIKSPMDNSLIIKLNRPEKRNAFSLELALSARDAIALGCRDYRGVVITGEGKVFSSGLDLAEIYSFKSIEESRRYFTAIRDLVVTVANCEKPVIALVNGSAYGFATELLYFVDQVVAIKGSEFSLPGIRYGLVPVTPAFAPYLFGMLRSRFFLDRDFRLSTDEAVDWGLVHKVVNDVNEGLRVSLELIGKISAVPHGVYKTIKRLMISSLINEVSDRWDELLNTLAEESLRPEVKMRLEEFLKK</sequence>
<dbReference type="CDD" id="cd06558">
    <property type="entry name" value="crotonase-like"/>
    <property type="match status" value="1"/>
</dbReference>
<evidence type="ECO:0000313" key="2">
    <source>
        <dbReference type="Proteomes" id="UP000006681"/>
    </source>
</evidence>
<dbReference type="Gene3D" id="3.90.226.10">
    <property type="entry name" value="2-enoyl-CoA Hydratase, Chain A, domain 1"/>
    <property type="match status" value="1"/>
</dbReference>
<dbReference type="EMBL" id="CP002100">
    <property type="protein sequence ID" value="ADN50144.1"/>
    <property type="molecule type" value="Genomic_DNA"/>
</dbReference>
<dbReference type="PANTHER" id="PTHR11941:SF54">
    <property type="entry name" value="ENOYL-COA HYDRATASE, MITOCHONDRIAL"/>
    <property type="match status" value="1"/>
</dbReference>
<evidence type="ECO:0000313" key="1">
    <source>
        <dbReference type="EMBL" id="ADN50144.1"/>
    </source>
</evidence>